<dbReference type="EC" id="2.7.1.71" evidence="3 11"/>
<dbReference type="GO" id="GO:0005829">
    <property type="term" value="C:cytosol"/>
    <property type="evidence" value="ECO:0007669"/>
    <property type="project" value="TreeGrafter"/>
</dbReference>
<dbReference type="InterPro" id="IPR000623">
    <property type="entry name" value="Shikimate_kinase/TSH1"/>
</dbReference>
<dbReference type="AlphaFoldDB" id="A0A1B2DWJ6"/>
<evidence type="ECO:0000256" key="4">
    <source>
        <dbReference type="ARBA" id="ARBA00022605"/>
    </source>
</evidence>
<evidence type="ECO:0000256" key="11">
    <source>
        <dbReference type="HAMAP-Rule" id="MF_00109"/>
    </source>
</evidence>
<dbReference type="InterPro" id="IPR023000">
    <property type="entry name" value="Shikimate_kinase_CS"/>
</dbReference>
<keyword evidence="7 11" id="KW-0418">Kinase</keyword>
<dbReference type="GO" id="GO:0005524">
    <property type="term" value="F:ATP binding"/>
    <property type="evidence" value="ECO:0007669"/>
    <property type="project" value="UniProtKB-UniRule"/>
</dbReference>
<evidence type="ECO:0000256" key="5">
    <source>
        <dbReference type="ARBA" id="ARBA00022679"/>
    </source>
</evidence>
<comment type="subcellular location">
    <subcellularLocation>
        <location evidence="11">Cytoplasm</location>
    </subcellularLocation>
</comment>
<feature type="binding site" evidence="11">
    <location>
        <position position="121"/>
    </location>
    <ligand>
        <name>ATP</name>
        <dbReference type="ChEBI" id="CHEBI:30616"/>
    </ligand>
</feature>
<dbReference type="Gene3D" id="3.40.50.300">
    <property type="entry name" value="P-loop containing nucleotide triphosphate hydrolases"/>
    <property type="match status" value="1"/>
</dbReference>
<dbReference type="GO" id="GO:0008652">
    <property type="term" value="P:amino acid biosynthetic process"/>
    <property type="evidence" value="ECO:0007669"/>
    <property type="project" value="UniProtKB-KW"/>
</dbReference>
<comment type="subunit">
    <text evidence="11">Monomer.</text>
</comment>
<dbReference type="RefSeq" id="WP_262984073.1">
    <property type="nucleotide sequence ID" value="NZ_CP016809.1"/>
</dbReference>
<keyword evidence="5 11" id="KW-0808">Transferase</keyword>
<dbReference type="EMBL" id="CP016809">
    <property type="protein sequence ID" value="ANY72072.1"/>
    <property type="molecule type" value="Genomic_DNA"/>
</dbReference>
<evidence type="ECO:0000256" key="6">
    <source>
        <dbReference type="ARBA" id="ARBA00022741"/>
    </source>
</evidence>
<keyword evidence="9 11" id="KW-0057">Aromatic amino acid biosynthesis</keyword>
<evidence type="ECO:0000256" key="7">
    <source>
        <dbReference type="ARBA" id="ARBA00022777"/>
    </source>
</evidence>
<evidence type="ECO:0000256" key="1">
    <source>
        <dbReference type="ARBA" id="ARBA00004842"/>
    </source>
</evidence>
<reference evidence="13 14" key="2">
    <citation type="submission" date="2016-12" db="EMBL/GenBank/DDBJ databases">
        <title>Genome sequencing and description of Paenibacillus sp. nov. from high altitude lake in the Indian Trans- Himalayas.</title>
        <authorList>
            <person name="Kiran S."/>
            <person name="Swarnkar M.K."/>
            <person name="Rana A."/>
            <person name="Tewari R."/>
            <person name="Gulati A."/>
        </authorList>
    </citation>
    <scope>NUCLEOTIDE SEQUENCE [LARGE SCALE GENOMIC DNA]</scope>
    <source>
        <strain evidence="13 14">IHBB 9951</strain>
    </source>
</reference>
<dbReference type="PANTHER" id="PTHR21087">
    <property type="entry name" value="SHIKIMATE KINASE"/>
    <property type="match status" value="1"/>
</dbReference>
<feature type="binding site" evidence="11">
    <location>
        <position position="61"/>
    </location>
    <ligand>
        <name>substrate</name>
    </ligand>
</feature>
<comment type="catalytic activity">
    <reaction evidence="10 11">
        <text>shikimate + ATP = 3-phosphoshikimate + ADP + H(+)</text>
        <dbReference type="Rhea" id="RHEA:13121"/>
        <dbReference type="ChEBI" id="CHEBI:15378"/>
        <dbReference type="ChEBI" id="CHEBI:30616"/>
        <dbReference type="ChEBI" id="CHEBI:36208"/>
        <dbReference type="ChEBI" id="CHEBI:145989"/>
        <dbReference type="ChEBI" id="CHEBI:456216"/>
        <dbReference type="EC" id="2.7.1.71"/>
    </reaction>
</comment>
<keyword evidence="11" id="KW-0460">Magnesium</keyword>
<dbReference type="Proteomes" id="UP000189059">
    <property type="component" value="Unassembled WGS sequence"/>
</dbReference>
<comment type="caution">
    <text evidence="11">Lacks conserved residue(s) required for the propagation of feature annotation.</text>
</comment>
<dbReference type="InterPro" id="IPR031322">
    <property type="entry name" value="Shikimate/glucono_kinase"/>
</dbReference>
<accession>A0A1B2DWJ6</accession>
<keyword evidence="11" id="KW-0479">Metal-binding</keyword>
<dbReference type="Pfam" id="PF01202">
    <property type="entry name" value="SKI"/>
    <property type="match status" value="1"/>
</dbReference>
<dbReference type="GO" id="GO:0009073">
    <property type="term" value="P:aromatic amino acid family biosynthetic process"/>
    <property type="evidence" value="ECO:0007669"/>
    <property type="project" value="UniProtKB-KW"/>
</dbReference>
<feature type="binding site" evidence="11">
    <location>
        <position position="19"/>
    </location>
    <ligand>
        <name>Mg(2+)</name>
        <dbReference type="ChEBI" id="CHEBI:18420"/>
    </ligand>
</feature>
<dbReference type="SUPFAM" id="SSF52540">
    <property type="entry name" value="P-loop containing nucleoside triphosphate hydrolases"/>
    <property type="match status" value="1"/>
</dbReference>
<evidence type="ECO:0000256" key="8">
    <source>
        <dbReference type="ARBA" id="ARBA00022840"/>
    </source>
</evidence>
<feature type="binding site" evidence="11">
    <location>
        <begin position="15"/>
        <end position="20"/>
    </location>
    <ligand>
        <name>ATP</name>
        <dbReference type="ChEBI" id="CHEBI:30616"/>
    </ligand>
</feature>
<comment type="similarity">
    <text evidence="2 11">Belongs to the shikimate kinase family.</text>
</comment>
<comment type="function">
    <text evidence="11">Catalyzes the specific phosphorylation of the 3-hydroxyl group of shikimic acid using ATP as a cosubstrate.</text>
</comment>
<dbReference type="EMBL" id="MRVI01000001">
    <property type="protein sequence ID" value="OOC60623.1"/>
    <property type="molecule type" value="Genomic_DNA"/>
</dbReference>
<dbReference type="UniPathway" id="UPA00053">
    <property type="reaction ID" value="UER00088"/>
</dbReference>
<comment type="pathway">
    <text evidence="1 11">Metabolic intermediate biosynthesis; chorismate biosynthesis; chorismate from D-erythrose 4-phosphate and phosphoenolpyruvate: step 5/7.</text>
</comment>
<keyword evidence="14" id="KW-1185">Reference proteome</keyword>
<dbReference type="GO" id="GO:0009423">
    <property type="term" value="P:chorismate biosynthetic process"/>
    <property type="evidence" value="ECO:0007669"/>
    <property type="project" value="UniProtKB-UniRule"/>
</dbReference>
<comment type="cofactor">
    <cofactor evidence="11">
        <name>Mg(2+)</name>
        <dbReference type="ChEBI" id="CHEBI:18420"/>
    </cofactor>
    <text evidence="11">Binds 1 Mg(2+) ion per subunit.</text>
</comment>
<dbReference type="CDD" id="cd00464">
    <property type="entry name" value="SK"/>
    <property type="match status" value="1"/>
</dbReference>
<dbReference type="PROSITE" id="PS01128">
    <property type="entry name" value="SHIKIMATE_KINASE"/>
    <property type="match status" value="1"/>
</dbReference>
<dbReference type="HAMAP" id="MF_00109">
    <property type="entry name" value="Shikimate_kinase"/>
    <property type="match status" value="1"/>
</dbReference>
<dbReference type="KEGG" id="pib:BBD41_05395"/>
<dbReference type="InterPro" id="IPR027417">
    <property type="entry name" value="P-loop_NTPase"/>
</dbReference>
<evidence type="ECO:0000313" key="14">
    <source>
        <dbReference type="Proteomes" id="UP000189059"/>
    </source>
</evidence>
<sequence length="170" mass="18484">MNTRSGNIILIGMMGTGKSTVGRLVAEHLNYSLVDLDAEIERMAGKSIPDLFAADGEGRFRDFETAALREVLHRSSQVIATGGGAVLRSENCEAMKRGGWVVALTADADTIVERVRGDANRPLLAGNVEERVQSILMERADKYRFADLMVDTAGLTADEVASEILMHYRG</sequence>
<evidence type="ECO:0000313" key="12">
    <source>
        <dbReference type="EMBL" id="ANY72072.1"/>
    </source>
</evidence>
<evidence type="ECO:0000256" key="3">
    <source>
        <dbReference type="ARBA" id="ARBA00012154"/>
    </source>
</evidence>
<keyword evidence="4 11" id="KW-0028">Amino-acid biosynthesis</keyword>
<dbReference type="GO" id="GO:0004765">
    <property type="term" value="F:shikimate kinase activity"/>
    <property type="evidence" value="ECO:0007669"/>
    <property type="project" value="UniProtKB-UniRule"/>
</dbReference>
<name>A0A1B2DWJ6_9BACL</name>
<feature type="binding site" evidence="11">
    <location>
        <position position="83"/>
    </location>
    <ligand>
        <name>substrate</name>
    </ligand>
</feature>
<evidence type="ECO:0000256" key="9">
    <source>
        <dbReference type="ARBA" id="ARBA00023141"/>
    </source>
</evidence>
<dbReference type="GO" id="GO:0000287">
    <property type="term" value="F:magnesium ion binding"/>
    <property type="evidence" value="ECO:0007669"/>
    <property type="project" value="UniProtKB-UniRule"/>
</dbReference>
<reference evidence="12" key="1">
    <citation type="submission" date="2016-08" db="EMBL/GenBank/DDBJ databases">
        <title>Complete Genome Seqeunce of Paenibacillus sp. nov. IHBB 9852 from high altitute lake of Indian trans-Himalayas.</title>
        <authorList>
            <person name="Kiran S."/>
            <person name="Swarnkar M.K."/>
            <person name="Rana A."/>
            <person name="Tewari R."/>
            <person name="Gulati A."/>
        </authorList>
    </citation>
    <scope>NUCLEOTIDE SEQUENCE [LARGE SCALE GENOMIC DNA]</scope>
    <source>
        <strain evidence="12">IHBB 9852</strain>
    </source>
</reference>
<feature type="binding site" evidence="11">
    <location>
        <position position="139"/>
    </location>
    <ligand>
        <name>substrate</name>
    </ligand>
</feature>
<evidence type="ECO:0000256" key="2">
    <source>
        <dbReference type="ARBA" id="ARBA00006997"/>
    </source>
</evidence>
<dbReference type="PANTHER" id="PTHR21087:SF16">
    <property type="entry name" value="SHIKIMATE KINASE 1, CHLOROPLASTIC"/>
    <property type="match status" value="1"/>
</dbReference>
<organism evidence="12">
    <name type="scientific">Paenibacillus ihbetae</name>
    <dbReference type="NCBI Taxonomy" id="1870820"/>
    <lineage>
        <taxon>Bacteria</taxon>
        <taxon>Bacillati</taxon>
        <taxon>Bacillota</taxon>
        <taxon>Bacilli</taxon>
        <taxon>Bacillales</taxon>
        <taxon>Paenibacillaceae</taxon>
        <taxon>Paenibacillus</taxon>
    </lineage>
</organism>
<feature type="binding site" evidence="11">
    <location>
        <position position="37"/>
    </location>
    <ligand>
        <name>substrate</name>
    </ligand>
</feature>
<evidence type="ECO:0000256" key="10">
    <source>
        <dbReference type="ARBA" id="ARBA00048567"/>
    </source>
</evidence>
<keyword evidence="11" id="KW-0963">Cytoplasm</keyword>
<protein>
    <recommendedName>
        <fullName evidence="3 11">Shikimate kinase</fullName>
        <shortName evidence="11">SK</shortName>
        <ecNumber evidence="3 11">2.7.1.71</ecNumber>
    </recommendedName>
</protein>
<dbReference type="PRINTS" id="PR01100">
    <property type="entry name" value="SHIKIMTKNASE"/>
</dbReference>
<keyword evidence="8 11" id="KW-0067">ATP-binding</keyword>
<keyword evidence="6 11" id="KW-0547">Nucleotide-binding</keyword>
<gene>
    <name evidence="11" type="primary">aroK</name>
    <name evidence="13" type="ORF">BBD40_01260</name>
    <name evidence="12" type="ORF">BBD41_05395</name>
</gene>
<evidence type="ECO:0000313" key="13">
    <source>
        <dbReference type="EMBL" id="OOC60623.1"/>
    </source>
</evidence>
<proteinExistence type="inferred from homology"/>